<dbReference type="Pfam" id="PF04780">
    <property type="entry name" value="DUF629"/>
    <property type="match status" value="1"/>
</dbReference>
<dbReference type="InParanoid" id="B9GWV9"/>
<dbReference type="InterPro" id="IPR006865">
    <property type="entry name" value="DUF629"/>
</dbReference>
<proteinExistence type="predicted"/>
<keyword evidence="5" id="KW-1185">Reference proteome</keyword>
<dbReference type="GO" id="GO:0016787">
    <property type="term" value="F:hydrolase activity"/>
    <property type="evidence" value="ECO:0007669"/>
    <property type="project" value="UniProtKB-KW"/>
</dbReference>
<dbReference type="HOGENOM" id="CLU_551411_0_0_1"/>
<dbReference type="InterPro" id="IPR027417">
    <property type="entry name" value="P-loop_NTPase"/>
</dbReference>
<dbReference type="STRING" id="3694.B9GWV9"/>
<organism evidence="4 5">
    <name type="scientific">Populus trichocarpa</name>
    <name type="common">Western balsam poplar</name>
    <name type="synonym">Populus balsamifera subsp. trichocarpa</name>
    <dbReference type="NCBI Taxonomy" id="3694"/>
    <lineage>
        <taxon>Eukaryota</taxon>
        <taxon>Viridiplantae</taxon>
        <taxon>Streptophyta</taxon>
        <taxon>Embryophyta</taxon>
        <taxon>Tracheophyta</taxon>
        <taxon>Spermatophyta</taxon>
        <taxon>Magnoliopsida</taxon>
        <taxon>eudicotyledons</taxon>
        <taxon>Gunneridae</taxon>
        <taxon>Pentapetalae</taxon>
        <taxon>rosids</taxon>
        <taxon>fabids</taxon>
        <taxon>Malpighiales</taxon>
        <taxon>Salicaceae</taxon>
        <taxon>Saliceae</taxon>
        <taxon>Populus</taxon>
    </lineage>
</organism>
<keyword evidence="2" id="KW-0378">Hydrolase</keyword>
<gene>
    <name evidence="4" type="ORF">POPTR_003G132800</name>
</gene>
<dbReference type="PANTHER" id="PTHR22975">
    <property type="entry name" value="UBIQUITIN SPECIFIC PROTEINASE"/>
    <property type="match status" value="1"/>
</dbReference>
<keyword evidence="1" id="KW-0833">Ubl conjugation pathway</keyword>
<dbReference type="eggNOG" id="KOG0730">
    <property type="taxonomic scope" value="Eukaryota"/>
</dbReference>
<dbReference type="Gene3D" id="3.40.50.300">
    <property type="entry name" value="P-loop containing nucleotide triphosphate hydrolases"/>
    <property type="match status" value="1"/>
</dbReference>
<evidence type="ECO:0000259" key="3">
    <source>
        <dbReference type="Pfam" id="PF04780"/>
    </source>
</evidence>
<protein>
    <recommendedName>
        <fullName evidence="3">DUF629 domain-containing protein</fullName>
    </recommendedName>
</protein>
<accession>B9GWV9</accession>
<sequence>MYLESRKVQLMETVASMKQQQILKEIAKQLHNMSERLDQFIKIQGKKAAKLDFHKFNWEDPEGLDLLHTQGQRGLVMIGGLVMLCSVPTTNASIERRFQNSRVQENKPFDNPLSNDGQVVVDGDYTSCNQTEVQQGNDNEVTQYQPNPTAKNIPVNKQVDSWSSFSDAAQLIYLSSTINGLDNMGIGDGDGITIPQPLISSPDDSPTANAGKSNFARATSGFGLRLSPKSPAADDILEGTSSTSQSGIFGKLTKRGSITTDKTQQSALCVLFFDEFDSIIGNGDGAFLMGSNYNHGSLQKNRECIRGWKFFRRLRRRKCKHLSYDQALLAVEGICLEEGKKRETSSLFEHRSYDSVQRQQREKLVENEHDPLFISSIFEVNVISNVLKEADTPNVNRYRLELKLESVSVLDYRSILQTQVKSYMRAHLEDLPEKDATGMFEAANRVLNQLLIEMDGMAAKKTVFITGTTNMPDIINPELPSLRSVSRPVDLYTFS</sequence>
<evidence type="ECO:0000256" key="1">
    <source>
        <dbReference type="ARBA" id="ARBA00022786"/>
    </source>
</evidence>
<dbReference type="InterPro" id="IPR052398">
    <property type="entry name" value="Ubiquitin_hydrolase_53/54"/>
</dbReference>
<evidence type="ECO:0000256" key="2">
    <source>
        <dbReference type="ARBA" id="ARBA00022801"/>
    </source>
</evidence>
<evidence type="ECO:0000313" key="4">
    <source>
        <dbReference type="EMBL" id="PNT45357.1"/>
    </source>
</evidence>
<dbReference type="AlphaFoldDB" id="B9GWV9"/>
<dbReference type="eggNOG" id="KOG2283">
    <property type="taxonomic scope" value="Eukaryota"/>
</dbReference>
<reference evidence="4 5" key="1">
    <citation type="journal article" date="2006" name="Science">
        <title>The genome of black cottonwood, Populus trichocarpa (Torr. &amp; Gray).</title>
        <authorList>
            <person name="Tuskan G.A."/>
            <person name="Difazio S."/>
            <person name="Jansson S."/>
            <person name="Bohlmann J."/>
            <person name="Grigoriev I."/>
            <person name="Hellsten U."/>
            <person name="Putnam N."/>
            <person name="Ralph S."/>
            <person name="Rombauts S."/>
            <person name="Salamov A."/>
            <person name="Schein J."/>
            <person name="Sterck L."/>
            <person name="Aerts A."/>
            <person name="Bhalerao R.R."/>
            <person name="Bhalerao R.P."/>
            <person name="Blaudez D."/>
            <person name="Boerjan W."/>
            <person name="Brun A."/>
            <person name="Brunner A."/>
            <person name="Busov V."/>
            <person name="Campbell M."/>
            <person name="Carlson J."/>
            <person name="Chalot M."/>
            <person name="Chapman J."/>
            <person name="Chen G.L."/>
            <person name="Cooper D."/>
            <person name="Coutinho P.M."/>
            <person name="Couturier J."/>
            <person name="Covert S."/>
            <person name="Cronk Q."/>
            <person name="Cunningham R."/>
            <person name="Davis J."/>
            <person name="Degroeve S."/>
            <person name="Dejardin A."/>
            <person name="Depamphilis C."/>
            <person name="Detter J."/>
            <person name="Dirks B."/>
            <person name="Dubchak I."/>
            <person name="Duplessis S."/>
            <person name="Ehlting J."/>
            <person name="Ellis B."/>
            <person name="Gendler K."/>
            <person name="Goodstein D."/>
            <person name="Gribskov M."/>
            <person name="Grimwood J."/>
            <person name="Groover A."/>
            <person name="Gunter L."/>
            <person name="Hamberger B."/>
            <person name="Heinze B."/>
            <person name="Helariutta Y."/>
            <person name="Henrissat B."/>
            <person name="Holligan D."/>
            <person name="Holt R."/>
            <person name="Huang W."/>
            <person name="Islam-Faridi N."/>
            <person name="Jones S."/>
            <person name="Jones-Rhoades M."/>
            <person name="Jorgensen R."/>
            <person name="Joshi C."/>
            <person name="Kangasjarvi J."/>
            <person name="Karlsson J."/>
            <person name="Kelleher C."/>
            <person name="Kirkpatrick R."/>
            <person name="Kirst M."/>
            <person name="Kohler A."/>
            <person name="Kalluri U."/>
            <person name="Larimer F."/>
            <person name="Leebens-Mack J."/>
            <person name="Leple J.C."/>
            <person name="Locascio P."/>
            <person name="Lou Y."/>
            <person name="Lucas S."/>
            <person name="Martin F."/>
            <person name="Montanini B."/>
            <person name="Napoli C."/>
            <person name="Nelson D.R."/>
            <person name="Nelson C."/>
            <person name="Nieminen K."/>
            <person name="Nilsson O."/>
            <person name="Pereda V."/>
            <person name="Peter G."/>
            <person name="Philippe R."/>
            <person name="Pilate G."/>
            <person name="Poliakov A."/>
            <person name="Razumovskaya J."/>
            <person name="Richardson P."/>
            <person name="Rinaldi C."/>
            <person name="Ritland K."/>
            <person name="Rouze P."/>
            <person name="Ryaboy D."/>
            <person name="Schmutz J."/>
            <person name="Schrader J."/>
            <person name="Segerman B."/>
            <person name="Shin H."/>
            <person name="Siddiqui A."/>
            <person name="Sterky F."/>
            <person name="Terry A."/>
            <person name="Tsai C.J."/>
            <person name="Uberbacher E."/>
            <person name="Unneberg P."/>
            <person name="Vahala J."/>
            <person name="Wall K."/>
            <person name="Wessler S."/>
            <person name="Yang G."/>
            <person name="Yin T."/>
            <person name="Douglas C."/>
            <person name="Marra M."/>
            <person name="Sandberg G."/>
            <person name="Van de Peer Y."/>
            <person name="Rokhsar D."/>
        </authorList>
    </citation>
    <scope>NUCLEOTIDE SEQUENCE [LARGE SCALE GENOMIC DNA]</scope>
    <source>
        <strain evidence="5">cv. Nisqually</strain>
    </source>
</reference>
<name>B9GWV9_POPTR</name>
<dbReference type="EMBL" id="CM009292">
    <property type="protein sequence ID" value="PNT45357.1"/>
    <property type="molecule type" value="Genomic_DNA"/>
</dbReference>
<dbReference type="PANTHER" id="PTHR22975:SF9">
    <property type="entry name" value="ECHINUS SPLICE FORM 3"/>
    <property type="match status" value="1"/>
</dbReference>
<feature type="domain" description="DUF629" evidence="3">
    <location>
        <begin position="315"/>
        <end position="405"/>
    </location>
</feature>
<evidence type="ECO:0000313" key="5">
    <source>
        <dbReference type="Proteomes" id="UP000006729"/>
    </source>
</evidence>
<dbReference type="Proteomes" id="UP000006729">
    <property type="component" value="Chromosome 3"/>
</dbReference>